<keyword evidence="1" id="KW-1133">Transmembrane helix</keyword>
<sequence>MINTLRSEWIKLSTTKSFIWTTALFLLFSLGYAALAGTMATGDSLATVFLFAGNTVTGLYLLGFLMIMIQAIMMYTTEFRFGFQQQTFLATPKRWQVAVAKWLLYLVIAVVLTFITVLLCFYTAKALASDTASSILVVWEDEQARRIMWQYPLAAALLVTFCAGIALLLKHTAGAVAVVLVWHFALENLLSLLPRIGEFVGKYGPFTNLYGFITNYQSVDPGWSVEMGGLYFGVWAVVLFILGIVVLEKRDA</sequence>
<evidence type="ECO:0000313" key="3">
    <source>
        <dbReference type="Proteomes" id="UP000011760"/>
    </source>
</evidence>
<evidence type="ECO:0000256" key="1">
    <source>
        <dbReference type="SAM" id="Phobius"/>
    </source>
</evidence>
<keyword evidence="1" id="KW-0812">Transmembrane</keyword>
<feature type="transmembrane region" description="Helical" evidence="1">
    <location>
        <begin position="228"/>
        <end position="247"/>
    </location>
</feature>
<dbReference type="KEGG" id="ccn:H924_11605"/>
<dbReference type="PATRIC" id="fig|1121353.3.peg.2370"/>
<protein>
    <submittedName>
        <fullName evidence="2">ABC-type multidrug transport system, permease component</fullName>
    </submittedName>
</protein>
<dbReference type="STRING" id="1121353.H924_11605"/>
<dbReference type="EMBL" id="CP004354">
    <property type="protein sequence ID" value="AGG67749.1"/>
    <property type="molecule type" value="Genomic_DNA"/>
</dbReference>
<reference evidence="2 3" key="1">
    <citation type="submission" date="2013-02" db="EMBL/GenBank/DDBJ databases">
        <title>The complete genome sequence of Corynebacterium callunae DSM 20147.</title>
        <authorList>
            <person name="Ruckert C."/>
            <person name="Albersmeier A."/>
            <person name="Kalinowski J."/>
        </authorList>
    </citation>
    <scope>NUCLEOTIDE SEQUENCE [LARGE SCALE GENOMIC DNA]</scope>
    <source>
        <strain evidence="2 3">DSM 20147</strain>
    </source>
</reference>
<proteinExistence type="predicted"/>
<name>M1UNC8_9CORY</name>
<dbReference type="eggNOG" id="COG3087">
    <property type="taxonomic scope" value="Bacteria"/>
</dbReference>
<keyword evidence="3" id="KW-1185">Reference proteome</keyword>
<dbReference type="AlphaFoldDB" id="M1UNC8"/>
<organism evidence="2 3">
    <name type="scientific">Corynebacterium callunae DSM 20147</name>
    <dbReference type="NCBI Taxonomy" id="1121353"/>
    <lineage>
        <taxon>Bacteria</taxon>
        <taxon>Bacillati</taxon>
        <taxon>Actinomycetota</taxon>
        <taxon>Actinomycetes</taxon>
        <taxon>Mycobacteriales</taxon>
        <taxon>Corynebacteriaceae</taxon>
        <taxon>Corynebacterium</taxon>
    </lineage>
</organism>
<dbReference type="OrthoDB" id="4420358at2"/>
<feature type="transmembrane region" description="Helical" evidence="1">
    <location>
        <begin position="176"/>
        <end position="196"/>
    </location>
</feature>
<dbReference type="HOGENOM" id="CLU_051674_2_0_11"/>
<accession>M1UNC8</accession>
<gene>
    <name evidence="2" type="ORF">H924_11605</name>
</gene>
<dbReference type="Proteomes" id="UP000011760">
    <property type="component" value="Chromosome"/>
</dbReference>
<feature type="transmembrane region" description="Helical" evidence="1">
    <location>
        <begin position="149"/>
        <end position="169"/>
    </location>
</feature>
<feature type="transmembrane region" description="Helical" evidence="1">
    <location>
        <begin position="102"/>
        <end position="124"/>
    </location>
</feature>
<keyword evidence="1" id="KW-0472">Membrane</keyword>
<evidence type="ECO:0000313" key="2">
    <source>
        <dbReference type="EMBL" id="AGG67749.1"/>
    </source>
</evidence>
<dbReference type="RefSeq" id="WP_015652175.1">
    <property type="nucleotide sequence ID" value="NC_020506.1"/>
</dbReference>